<dbReference type="AlphaFoldDB" id="A0A556TRQ2"/>
<feature type="region of interest" description="Disordered" evidence="1">
    <location>
        <begin position="1"/>
        <end position="20"/>
    </location>
</feature>
<gene>
    <name evidence="2" type="ORF">Baya_4839</name>
</gene>
<proteinExistence type="predicted"/>
<dbReference type="EMBL" id="VCAZ01000014">
    <property type="protein sequence ID" value="TSK49637.1"/>
    <property type="molecule type" value="Genomic_DNA"/>
</dbReference>
<evidence type="ECO:0000256" key="1">
    <source>
        <dbReference type="SAM" id="MobiDB-lite"/>
    </source>
</evidence>
<comment type="caution">
    <text evidence="2">The sequence shown here is derived from an EMBL/GenBank/DDBJ whole genome shotgun (WGS) entry which is preliminary data.</text>
</comment>
<accession>A0A556TRQ2</accession>
<organism evidence="2 3">
    <name type="scientific">Bagarius yarrelli</name>
    <name type="common">Goonch</name>
    <name type="synonym">Bagrus yarrelli</name>
    <dbReference type="NCBI Taxonomy" id="175774"/>
    <lineage>
        <taxon>Eukaryota</taxon>
        <taxon>Metazoa</taxon>
        <taxon>Chordata</taxon>
        <taxon>Craniata</taxon>
        <taxon>Vertebrata</taxon>
        <taxon>Euteleostomi</taxon>
        <taxon>Actinopterygii</taxon>
        <taxon>Neopterygii</taxon>
        <taxon>Teleostei</taxon>
        <taxon>Ostariophysi</taxon>
        <taxon>Siluriformes</taxon>
        <taxon>Sisoridae</taxon>
        <taxon>Sisorinae</taxon>
        <taxon>Bagarius</taxon>
    </lineage>
</organism>
<feature type="region of interest" description="Disordered" evidence="1">
    <location>
        <begin position="90"/>
        <end position="114"/>
    </location>
</feature>
<reference evidence="2 3" key="1">
    <citation type="journal article" date="2019" name="Genome Biol. Evol.">
        <title>Whole-Genome Sequencing of the Giant Devil Catfish, Bagarius yarrelli.</title>
        <authorList>
            <person name="Jiang W."/>
            <person name="Lv Y."/>
            <person name="Cheng L."/>
            <person name="Yang K."/>
            <person name="Chao B."/>
            <person name="Wang X."/>
            <person name="Li Y."/>
            <person name="Pan X."/>
            <person name="You X."/>
            <person name="Zhang Y."/>
            <person name="Yang J."/>
            <person name="Li J."/>
            <person name="Zhang X."/>
            <person name="Liu S."/>
            <person name="Sun C."/>
            <person name="Yang J."/>
            <person name="Shi Q."/>
        </authorList>
    </citation>
    <scope>NUCLEOTIDE SEQUENCE [LARGE SCALE GENOMIC DNA]</scope>
    <source>
        <strain evidence="2">JWS20170419001</strain>
        <tissue evidence="2">Muscle</tissue>
    </source>
</reference>
<evidence type="ECO:0000313" key="3">
    <source>
        <dbReference type="Proteomes" id="UP000319801"/>
    </source>
</evidence>
<dbReference type="Proteomes" id="UP000319801">
    <property type="component" value="Unassembled WGS sequence"/>
</dbReference>
<sequence>MGRVSDGGFPGRPRSSRTLEKQLRGITIAGKMKGDWRSSGVSGSNPGVRIHRLPGIHSLFMLDHRLIGLFYFYYPKNTCSLDFKREVPSDGALAEERAEPERARDDSSRSLSRD</sequence>
<evidence type="ECO:0000313" key="2">
    <source>
        <dbReference type="EMBL" id="TSK49637.1"/>
    </source>
</evidence>
<keyword evidence="3" id="KW-1185">Reference proteome</keyword>
<name>A0A556TRQ2_BAGYA</name>
<protein>
    <submittedName>
        <fullName evidence="2">Uncharacterized protein</fullName>
    </submittedName>
</protein>